<protein>
    <submittedName>
        <fullName evidence="2">PadR family transcriptional regulator</fullName>
    </submittedName>
</protein>
<proteinExistence type="predicted"/>
<dbReference type="InterPro" id="IPR005149">
    <property type="entry name" value="Tscrpt_reg_PadR_N"/>
</dbReference>
<reference evidence="2 3" key="1">
    <citation type="journal article" date="2013" name="PLoS ONE">
        <title>Cultivation and Complete Genome Sequencing of Gloeobacter kilaueensis sp. nov., from a Lava Cave in Kilauea Caldera, Hawai'i.</title>
        <authorList>
            <person name="Saw J.H."/>
            <person name="Schatz M."/>
            <person name="Brown M.V."/>
            <person name="Kunkel D.D."/>
            <person name="Foster J.S."/>
            <person name="Shick H."/>
            <person name="Christensen S."/>
            <person name="Hou S."/>
            <person name="Wan X."/>
            <person name="Donachie S.P."/>
        </authorList>
    </citation>
    <scope>NUCLEOTIDE SEQUENCE [LARGE SCALE GENOMIC DNA]</scope>
    <source>
        <strain evidence="3">JS</strain>
    </source>
</reference>
<dbReference type="KEGG" id="glj:GKIL_4353"/>
<dbReference type="InterPro" id="IPR052509">
    <property type="entry name" value="Metal_resp_DNA-bind_regulator"/>
</dbReference>
<dbReference type="Proteomes" id="UP000017396">
    <property type="component" value="Chromosome"/>
</dbReference>
<evidence type="ECO:0000259" key="1">
    <source>
        <dbReference type="Pfam" id="PF03551"/>
    </source>
</evidence>
<dbReference type="EMBL" id="CP003587">
    <property type="protein sequence ID" value="AGY60599.1"/>
    <property type="molecule type" value="Genomic_DNA"/>
</dbReference>
<dbReference type="eggNOG" id="COG1695">
    <property type="taxonomic scope" value="Bacteria"/>
</dbReference>
<dbReference type="InterPro" id="IPR036388">
    <property type="entry name" value="WH-like_DNA-bd_sf"/>
</dbReference>
<dbReference type="HOGENOM" id="CLU_063440_4_0_3"/>
<keyword evidence="3" id="KW-1185">Reference proteome</keyword>
<dbReference type="PANTHER" id="PTHR33169">
    <property type="entry name" value="PADR-FAMILY TRANSCRIPTIONAL REGULATOR"/>
    <property type="match status" value="1"/>
</dbReference>
<dbReference type="PANTHER" id="PTHR33169:SF13">
    <property type="entry name" value="PADR-FAMILY TRANSCRIPTIONAL REGULATOR"/>
    <property type="match status" value="1"/>
</dbReference>
<dbReference type="SUPFAM" id="SSF46785">
    <property type="entry name" value="Winged helix' DNA-binding domain"/>
    <property type="match status" value="1"/>
</dbReference>
<dbReference type="STRING" id="1183438.GKIL_4353"/>
<dbReference type="OrthoDB" id="9814826at2"/>
<dbReference type="RefSeq" id="WP_023175972.1">
    <property type="nucleotide sequence ID" value="NC_022600.1"/>
</dbReference>
<dbReference type="Gene3D" id="1.10.10.10">
    <property type="entry name" value="Winged helix-like DNA-binding domain superfamily/Winged helix DNA-binding domain"/>
    <property type="match status" value="1"/>
</dbReference>
<dbReference type="AlphaFoldDB" id="U5QSF1"/>
<evidence type="ECO:0000313" key="3">
    <source>
        <dbReference type="Proteomes" id="UP000017396"/>
    </source>
</evidence>
<feature type="domain" description="Transcription regulator PadR N-terminal" evidence="1">
    <location>
        <begin position="18"/>
        <end position="93"/>
    </location>
</feature>
<organism evidence="2 3">
    <name type="scientific">Gloeobacter kilaueensis (strain ATCC BAA-2537 / CCAP 1431/1 / ULC 316 / JS1)</name>
    <dbReference type="NCBI Taxonomy" id="1183438"/>
    <lineage>
        <taxon>Bacteria</taxon>
        <taxon>Bacillati</taxon>
        <taxon>Cyanobacteriota</taxon>
        <taxon>Cyanophyceae</taxon>
        <taxon>Gloeobacterales</taxon>
        <taxon>Gloeobacteraceae</taxon>
        <taxon>Gloeobacter</taxon>
    </lineage>
</organism>
<gene>
    <name evidence="2" type="ORF">GKIL_4353</name>
</gene>
<name>U5QSF1_GLOK1</name>
<dbReference type="Pfam" id="PF03551">
    <property type="entry name" value="PadR"/>
    <property type="match status" value="1"/>
</dbReference>
<dbReference type="InterPro" id="IPR036390">
    <property type="entry name" value="WH_DNA-bd_sf"/>
</dbReference>
<evidence type="ECO:0000313" key="2">
    <source>
        <dbReference type="EMBL" id="AGY60599.1"/>
    </source>
</evidence>
<accession>U5QSF1</accession>
<sequence length="119" mass="13224">MGGELRSPGPLTSAEFQILLALADGERHGYAIMQEIEKRTGGQVRLGVGTLYSSLKRMLQSGWIEECQWRPDPAIDDERRRYYRLSDLGRRVAQGEALRLAGLVADARTKKLLPVVEGG</sequence>